<accession>A0AA35X2V3</accession>
<keyword evidence="2" id="KW-1185">Reference proteome</keyword>
<name>A0AA35X2V3_GEOBA</name>
<proteinExistence type="predicted"/>
<gene>
    <name evidence="1" type="ORF">GBAR_LOCUS20204</name>
</gene>
<organism evidence="1 2">
    <name type="scientific">Geodia barretti</name>
    <name type="common">Barrett's horny sponge</name>
    <dbReference type="NCBI Taxonomy" id="519541"/>
    <lineage>
        <taxon>Eukaryota</taxon>
        <taxon>Metazoa</taxon>
        <taxon>Porifera</taxon>
        <taxon>Demospongiae</taxon>
        <taxon>Heteroscleromorpha</taxon>
        <taxon>Tetractinellida</taxon>
        <taxon>Astrophorina</taxon>
        <taxon>Geodiidae</taxon>
        <taxon>Geodia</taxon>
    </lineage>
</organism>
<dbReference type="Proteomes" id="UP001174909">
    <property type="component" value="Unassembled WGS sequence"/>
</dbReference>
<reference evidence="1" key="1">
    <citation type="submission" date="2023-03" db="EMBL/GenBank/DDBJ databases">
        <authorList>
            <person name="Steffen K."/>
            <person name="Cardenas P."/>
        </authorList>
    </citation>
    <scope>NUCLEOTIDE SEQUENCE</scope>
</reference>
<dbReference type="EMBL" id="CASHTH010002839">
    <property type="protein sequence ID" value="CAI8036010.1"/>
    <property type="molecule type" value="Genomic_DNA"/>
</dbReference>
<dbReference type="AlphaFoldDB" id="A0AA35X2V3"/>
<evidence type="ECO:0000313" key="2">
    <source>
        <dbReference type="Proteomes" id="UP001174909"/>
    </source>
</evidence>
<comment type="caution">
    <text evidence="1">The sequence shown here is derived from an EMBL/GenBank/DDBJ whole genome shotgun (WGS) entry which is preliminary data.</text>
</comment>
<protein>
    <submittedName>
        <fullName evidence="1">Uncharacterized protein</fullName>
    </submittedName>
</protein>
<sequence>MGLLGSHKTAPCFQATVARKHTIICRKGGWGGVLMEHVLRVLGECGVKEEEKGKHTKLSLKIMCQWVESSHLAPPHILPVAGIIPCAWQLENGPETETCPVCHTAIPSLQTLGVRLVPTDILGRGAVSHCYWQLAPSVAVAVAVEPFPTIHFPSPPPQMDHGSVTFFQREDALFVAAFLI</sequence>
<evidence type="ECO:0000313" key="1">
    <source>
        <dbReference type="EMBL" id="CAI8036010.1"/>
    </source>
</evidence>